<keyword evidence="2" id="KW-1185">Reference proteome</keyword>
<evidence type="ECO:0000313" key="2">
    <source>
        <dbReference type="Proteomes" id="UP001221898"/>
    </source>
</evidence>
<protein>
    <submittedName>
        <fullName evidence="1">Uncharacterized protein</fullName>
    </submittedName>
</protein>
<evidence type="ECO:0000313" key="1">
    <source>
        <dbReference type="EMBL" id="KAJ8347474.1"/>
    </source>
</evidence>
<name>A0AAD7R2D6_9TELE</name>
<dbReference type="EMBL" id="JAINUG010002608">
    <property type="protein sequence ID" value="KAJ8347474.1"/>
    <property type="molecule type" value="Genomic_DNA"/>
</dbReference>
<dbReference type="Proteomes" id="UP001221898">
    <property type="component" value="Unassembled WGS sequence"/>
</dbReference>
<organism evidence="1 2">
    <name type="scientific">Aldrovandia affinis</name>
    <dbReference type="NCBI Taxonomy" id="143900"/>
    <lineage>
        <taxon>Eukaryota</taxon>
        <taxon>Metazoa</taxon>
        <taxon>Chordata</taxon>
        <taxon>Craniata</taxon>
        <taxon>Vertebrata</taxon>
        <taxon>Euteleostomi</taxon>
        <taxon>Actinopterygii</taxon>
        <taxon>Neopterygii</taxon>
        <taxon>Teleostei</taxon>
        <taxon>Notacanthiformes</taxon>
        <taxon>Halosauridae</taxon>
        <taxon>Aldrovandia</taxon>
    </lineage>
</organism>
<sequence>MRHLWVPPFLRRRKDTHLHHGVGRCPGDPEEAEARFWRAFERAQPLPVRFLSDRCMSQAGLLACEESADKRWLRGGSSEPVWHMHAGVSR</sequence>
<accession>A0AAD7R2D6</accession>
<dbReference type="AlphaFoldDB" id="A0AAD7R2D6"/>
<gene>
    <name evidence="1" type="ORF">AAFF_G00196030</name>
</gene>
<reference evidence="1" key="1">
    <citation type="journal article" date="2023" name="Science">
        <title>Genome structures resolve the early diversification of teleost fishes.</title>
        <authorList>
            <person name="Parey E."/>
            <person name="Louis A."/>
            <person name="Montfort J."/>
            <person name="Bouchez O."/>
            <person name="Roques C."/>
            <person name="Iampietro C."/>
            <person name="Lluch J."/>
            <person name="Castinel A."/>
            <person name="Donnadieu C."/>
            <person name="Desvignes T."/>
            <person name="Floi Bucao C."/>
            <person name="Jouanno E."/>
            <person name="Wen M."/>
            <person name="Mejri S."/>
            <person name="Dirks R."/>
            <person name="Jansen H."/>
            <person name="Henkel C."/>
            <person name="Chen W.J."/>
            <person name="Zahm M."/>
            <person name="Cabau C."/>
            <person name="Klopp C."/>
            <person name="Thompson A.W."/>
            <person name="Robinson-Rechavi M."/>
            <person name="Braasch I."/>
            <person name="Lecointre G."/>
            <person name="Bobe J."/>
            <person name="Postlethwait J.H."/>
            <person name="Berthelot C."/>
            <person name="Roest Crollius H."/>
            <person name="Guiguen Y."/>
        </authorList>
    </citation>
    <scope>NUCLEOTIDE SEQUENCE</scope>
    <source>
        <strain evidence="1">NC1722</strain>
    </source>
</reference>
<proteinExistence type="predicted"/>
<comment type="caution">
    <text evidence="1">The sequence shown here is derived from an EMBL/GenBank/DDBJ whole genome shotgun (WGS) entry which is preliminary data.</text>
</comment>